<sequence length="218" mass="23286">MLSVNIGRAMEFEHTSASHTGIDKRPVDHPVMVTAPGPKHVAGSGLAGDDVCDRRHHGGDDQAVYAYAREDLDTWSAELGRDLPSGCFGENLTTIGLDITNAVVGERWAVGDTLVLQVSDPRIPCRTFAGFLGEAGWVKRFTERSAPGTYLRVITPGPVGAGDAIRVVDRPDHGVTVRVAFRALTVEPALLARLVGVDGLSDEAKRSVARRAPIELDA</sequence>
<dbReference type="AlphaFoldDB" id="A0A1H0SLC2"/>
<proteinExistence type="predicted"/>
<evidence type="ECO:0000313" key="3">
    <source>
        <dbReference type="Proteomes" id="UP000198741"/>
    </source>
</evidence>
<evidence type="ECO:0000259" key="1">
    <source>
        <dbReference type="PROSITE" id="PS51340"/>
    </source>
</evidence>
<organism evidence="2 3">
    <name type="scientific">Nakamurella panacisegetis</name>
    <dbReference type="NCBI Taxonomy" id="1090615"/>
    <lineage>
        <taxon>Bacteria</taxon>
        <taxon>Bacillati</taxon>
        <taxon>Actinomycetota</taxon>
        <taxon>Actinomycetes</taxon>
        <taxon>Nakamurellales</taxon>
        <taxon>Nakamurellaceae</taxon>
        <taxon>Nakamurella</taxon>
    </lineage>
</organism>
<dbReference type="STRING" id="1090615.SAMN04515671_4163"/>
<keyword evidence="3" id="KW-1185">Reference proteome</keyword>
<dbReference type="PANTHER" id="PTHR30212:SF2">
    <property type="entry name" value="PROTEIN YIIM"/>
    <property type="match status" value="1"/>
</dbReference>
<dbReference type="InterPro" id="IPR005302">
    <property type="entry name" value="MoCF_Sase_C"/>
</dbReference>
<dbReference type="InterPro" id="IPR011037">
    <property type="entry name" value="Pyrv_Knase-like_insert_dom_sf"/>
</dbReference>
<dbReference type="GO" id="GO:0030151">
    <property type="term" value="F:molybdenum ion binding"/>
    <property type="evidence" value="ECO:0007669"/>
    <property type="project" value="InterPro"/>
</dbReference>
<evidence type="ECO:0000313" key="2">
    <source>
        <dbReference type="EMBL" id="SDP42339.1"/>
    </source>
</evidence>
<dbReference type="Proteomes" id="UP000198741">
    <property type="component" value="Chromosome I"/>
</dbReference>
<dbReference type="GO" id="GO:0003824">
    <property type="term" value="F:catalytic activity"/>
    <property type="evidence" value="ECO:0007669"/>
    <property type="project" value="InterPro"/>
</dbReference>
<feature type="domain" description="MOSC" evidence="1">
    <location>
        <begin position="25"/>
        <end position="168"/>
    </location>
</feature>
<dbReference type="PROSITE" id="PS51340">
    <property type="entry name" value="MOSC"/>
    <property type="match status" value="1"/>
</dbReference>
<gene>
    <name evidence="2" type="ORF">SAMN04515671_4163</name>
</gene>
<name>A0A1H0SLC2_9ACTN</name>
<dbReference type="Pfam" id="PF03473">
    <property type="entry name" value="MOSC"/>
    <property type="match status" value="1"/>
</dbReference>
<reference evidence="2 3" key="1">
    <citation type="submission" date="2016-10" db="EMBL/GenBank/DDBJ databases">
        <authorList>
            <person name="de Groot N.N."/>
        </authorList>
    </citation>
    <scope>NUCLEOTIDE SEQUENCE [LARGE SCALE GENOMIC DNA]</scope>
    <source>
        <strain evidence="3">P4-7,KCTC 19426,CECT 7604</strain>
    </source>
</reference>
<dbReference type="PANTHER" id="PTHR30212">
    <property type="entry name" value="PROTEIN YIIM"/>
    <property type="match status" value="1"/>
</dbReference>
<accession>A0A1H0SLC2</accession>
<dbReference type="GO" id="GO:0030170">
    <property type="term" value="F:pyridoxal phosphate binding"/>
    <property type="evidence" value="ECO:0007669"/>
    <property type="project" value="InterPro"/>
</dbReference>
<dbReference type="InterPro" id="IPR052353">
    <property type="entry name" value="Benzoxazolinone_Detox_Enz"/>
</dbReference>
<protein>
    <submittedName>
        <fullName evidence="2">MOSC domain-containing protein YiiM</fullName>
    </submittedName>
</protein>
<dbReference type="SUPFAM" id="SSF50800">
    <property type="entry name" value="PK beta-barrel domain-like"/>
    <property type="match status" value="1"/>
</dbReference>
<dbReference type="EMBL" id="LT629710">
    <property type="protein sequence ID" value="SDP42339.1"/>
    <property type="molecule type" value="Genomic_DNA"/>
</dbReference>
<dbReference type="Gene3D" id="2.40.33.20">
    <property type="entry name" value="PK beta-barrel domain-like"/>
    <property type="match status" value="1"/>
</dbReference>